<proteinExistence type="predicted"/>
<reference evidence="3 4" key="1">
    <citation type="submission" date="2016-05" db="EMBL/GenBank/DDBJ databases">
        <title>Diversity and Homogeneity among Thermoacidophilic Verrucomicrobia Methanotrophs Linked with Geographical Origin.</title>
        <authorList>
            <person name="Erikstad H.-A."/>
            <person name="Smestad N.B."/>
            <person name="Ceballos R.M."/>
            <person name="Birkeland N.-K."/>
        </authorList>
    </citation>
    <scope>NUCLEOTIDE SEQUENCE [LARGE SCALE GENOMIC DNA]</scope>
    <source>
        <strain evidence="3 4">Phi</strain>
    </source>
</reference>
<name>A0A4Y8PDE1_9BACT</name>
<evidence type="ECO:0000256" key="1">
    <source>
        <dbReference type="ARBA" id="ARBA00023125"/>
    </source>
</evidence>
<dbReference type="Pfam" id="PF07282">
    <property type="entry name" value="Cas12f1-like_TNB"/>
    <property type="match status" value="1"/>
</dbReference>
<keyword evidence="1" id="KW-0238">DNA-binding</keyword>
<gene>
    <name evidence="3" type="ORF">A7Q10_06610</name>
</gene>
<evidence type="ECO:0000313" key="3">
    <source>
        <dbReference type="EMBL" id="TFE69523.1"/>
    </source>
</evidence>
<dbReference type="GO" id="GO:0003677">
    <property type="term" value="F:DNA binding"/>
    <property type="evidence" value="ECO:0007669"/>
    <property type="project" value="UniProtKB-KW"/>
</dbReference>
<dbReference type="EMBL" id="LXQC01000124">
    <property type="protein sequence ID" value="TFE69523.1"/>
    <property type="molecule type" value="Genomic_DNA"/>
</dbReference>
<feature type="domain" description="Cas12f1-like TNB" evidence="2">
    <location>
        <begin position="54"/>
        <end position="117"/>
    </location>
</feature>
<dbReference type="Proteomes" id="UP000297713">
    <property type="component" value="Unassembled WGS sequence"/>
</dbReference>
<evidence type="ECO:0000313" key="4">
    <source>
        <dbReference type="Proteomes" id="UP000297713"/>
    </source>
</evidence>
<organism evidence="3 4">
    <name type="scientific">Methylacidiphilum caldifontis</name>
    <dbReference type="NCBI Taxonomy" id="2795386"/>
    <lineage>
        <taxon>Bacteria</taxon>
        <taxon>Pseudomonadati</taxon>
        <taxon>Verrucomicrobiota</taxon>
        <taxon>Methylacidiphilae</taxon>
        <taxon>Methylacidiphilales</taxon>
        <taxon>Methylacidiphilaceae</taxon>
        <taxon>Methylacidiphilum (ex Ratnadevi et al. 2023)</taxon>
    </lineage>
</organism>
<accession>A0A4Y8PDE1</accession>
<dbReference type="AlphaFoldDB" id="A0A4Y8PDE1"/>
<protein>
    <recommendedName>
        <fullName evidence="2">Cas12f1-like TNB domain-containing protein</fullName>
    </recommendedName>
</protein>
<keyword evidence="4" id="KW-1185">Reference proteome</keyword>
<evidence type="ECO:0000259" key="2">
    <source>
        <dbReference type="Pfam" id="PF07282"/>
    </source>
</evidence>
<comment type="caution">
    <text evidence="3">The sequence shown here is derived from an EMBL/GenBank/DDBJ whole genome shotgun (WGS) entry which is preliminary data.</text>
</comment>
<dbReference type="InterPro" id="IPR010095">
    <property type="entry name" value="Cas12f1-like_TNB"/>
</dbReference>
<sequence>MTNQRQDFLHQTSAWLVATFAVLGLEQLNIRGMTALGGAYKRGLNRGIFDAAAGMFHQMLRYKAQEAGGWAMEADSRKLKPSQRCQLCGRLEKKPLSQRWHDCPCGASCSGDENAAKLLLSWVMKQIGGREPAKAWREVRPASLPGNPALP</sequence>